<name>A0A0J9XKR4_GEOCN</name>
<comment type="caution">
    <text evidence="1">The sequence shown here is derived from an EMBL/GenBank/DDBJ whole genome shotgun (WGS) entry which is preliminary data.</text>
</comment>
<sequence length="406" mass="45752">MSSEDTSEPDKRLRNLIAKYHNLGSLHHATTYTKLSTIDLGTTSKLNKLDRLITETVFNNNLIGSNGGQVIDSQHELNVEKESLAIQRQINALKRQLNIKPDASVDSSLDIKDRVEIALDQACHKLCKSSQPSTVSSDNDNIQYHTSTTLLLRAQIRALQRTMTGEDKQLFPPNAAVLPLLIQQLQTQIATLSSLRDNLLDQIQEQEMASKFDGRLVKELDQIYNLAQAKRKKYKSLDQNVFNPRSSSAREMFDWIKAEIDERSEASEQESRQLMRGLKLVVKEHIGPYVFENISKFPPIPLVDTSSYAANNLGANKRLKPLAPFNPTTRLTRMGKPGSEVRTEKKVIKSLLQLLLALLNNLITNDDDDFIEIDEDNELAARLLLATEVAVKDGTKPRLKLRPFSD</sequence>
<proteinExistence type="predicted"/>
<accession>A0A0J9XKR4</accession>
<protein>
    <submittedName>
        <fullName evidence="1">Uncharacterized protein</fullName>
    </submittedName>
</protein>
<dbReference type="Proteomes" id="UP000242525">
    <property type="component" value="Unassembled WGS sequence"/>
</dbReference>
<dbReference type="AlphaFoldDB" id="A0A0J9XKR4"/>
<evidence type="ECO:0000313" key="2">
    <source>
        <dbReference type="Proteomes" id="UP000242525"/>
    </source>
</evidence>
<organism evidence="1 2">
    <name type="scientific">Geotrichum candidum</name>
    <name type="common">Oospora lactis</name>
    <name type="synonym">Dipodascus geotrichum</name>
    <dbReference type="NCBI Taxonomy" id="1173061"/>
    <lineage>
        <taxon>Eukaryota</taxon>
        <taxon>Fungi</taxon>
        <taxon>Dikarya</taxon>
        <taxon>Ascomycota</taxon>
        <taxon>Saccharomycotina</taxon>
        <taxon>Dipodascomycetes</taxon>
        <taxon>Dipodascales</taxon>
        <taxon>Dipodascaceae</taxon>
        <taxon>Geotrichum</taxon>
    </lineage>
</organism>
<dbReference type="EMBL" id="CCBN010000028">
    <property type="protein sequence ID" value="CDO58027.1"/>
    <property type="molecule type" value="Genomic_DNA"/>
</dbReference>
<reference evidence="1" key="1">
    <citation type="submission" date="2014-03" db="EMBL/GenBank/DDBJ databases">
        <authorList>
            <person name="Casaregola S."/>
        </authorList>
    </citation>
    <scope>NUCLEOTIDE SEQUENCE [LARGE SCALE GENOMIC DNA]</scope>
    <source>
        <strain evidence="1">CLIB 918</strain>
    </source>
</reference>
<evidence type="ECO:0000313" key="1">
    <source>
        <dbReference type="EMBL" id="CDO58027.1"/>
    </source>
</evidence>
<gene>
    <name evidence="1" type="ORF">BN980_GECA32s01440g</name>
</gene>
<keyword evidence="2" id="KW-1185">Reference proteome</keyword>